<keyword evidence="4" id="KW-1185">Reference proteome</keyword>
<dbReference type="SUPFAM" id="SSF55347">
    <property type="entry name" value="Glyceraldehyde-3-phosphate dehydrogenase-like, C-terminal domain"/>
    <property type="match status" value="1"/>
</dbReference>
<dbReference type="InterPro" id="IPR036291">
    <property type="entry name" value="NAD(P)-bd_dom_sf"/>
</dbReference>
<dbReference type="Proteomes" id="UP000441585">
    <property type="component" value="Unassembled WGS sequence"/>
</dbReference>
<proteinExistence type="predicted"/>
<dbReference type="SUPFAM" id="SSF51735">
    <property type="entry name" value="NAD(P)-binding Rossmann-fold domains"/>
    <property type="match status" value="1"/>
</dbReference>
<sequence>MEKIRIGFIGSGGIAHYHASHLKELENVLITAIADPNPESRRSFLQTHEIEALEFDDFEEMLNRSEVEGVIICSPHTLHYKHAKAALLKGCHVLLEKPMVCSVFEAEELIELSKERKCVLQISYQRHYQPEFLHIKKLIEENQIGTLTSVNASLYQDWIYLSAGTWRQNPALSGGGMLFDSGSHILDSILWITGLTPVETKSFIHQRGTEVDIDSFTTVKYTQNVMGTITIAGMSPCWHETYSFLGDKGAIFCENGQVSLVKNGEAPEIQSIDAAKTNTDKSFIRAITGIEEVQVPGEFAVQVLHFTKAIYEGASEKSQIDYHSKRL</sequence>
<dbReference type="InterPro" id="IPR051450">
    <property type="entry name" value="Gfo/Idh/MocA_Oxidoreductases"/>
</dbReference>
<evidence type="ECO:0000259" key="1">
    <source>
        <dbReference type="Pfam" id="PF01408"/>
    </source>
</evidence>
<dbReference type="InterPro" id="IPR055170">
    <property type="entry name" value="GFO_IDH_MocA-like_dom"/>
</dbReference>
<dbReference type="Pfam" id="PF22725">
    <property type="entry name" value="GFO_IDH_MocA_C3"/>
    <property type="match status" value="1"/>
</dbReference>
<accession>A0A6I2M6Y1</accession>
<evidence type="ECO:0000313" key="4">
    <source>
        <dbReference type="Proteomes" id="UP000441585"/>
    </source>
</evidence>
<protein>
    <submittedName>
        <fullName evidence="3">Gfo/Idh/MocA family oxidoreductase</fullName>
    </submittedName>
</protein>
<dbReference type="AlphaFoldDB" id="A0A6I2M6Y1"/>
<comment type="caution">
    <text evidence="3">The sequence shown here is derived from an EMBL/GenBank/DDBJ whole genome shotgun (WGS) entry which is preliminary data.</text>
</comment>
<name>A0A6I2M6Y1_9BACI</name>
<feature type="domain" description="GFO/IDH/MocA-like oxidoreductase" evidence="2">
    <location>
        <begin position="132"/>
        <end position="251"/>
    </location>
</feature>
<evidence type="ECO:0000313" key="3">
    <source>
        <dbReference type="EMBL" id="MRX53910.1"/>
    </source>
</evidence>
<organism evidence="3 4">
    <name type="scientific">Metabacillus idriensis</name>
    <dbReference type="NCBI Taxonomy" id="324768"/>
    <lineage>
        <taxon>Bacteria</taxon>
        <taxon>Bacillati</taxon>
        <taxon>Bacillota</taxon>
        <taxon>Bacilli</taxon>
        <taxon>Bacillales</taxon>
        <taxon>Bacillaceae</taxon>
        <taxon>Metabacillus</taxon>
    </lineage>
</organism>
<reference evidence="3 4" key="1">
    <citation type="submission" date="2019-11" db="EMBL/GenBank/DDBJ databases">
        <title>Bacillus idriensis genome.</title>
        <authorList>
            <person name="Konopka E.N."/>
            <person name="Newman J.D."/>
        </authorList>
    </citation>
    <scope>NUCLEOTIDE SEQUENCE [LARGE SCALE GENOMIC DNA]</scope>
    <source>
        <strain evidence="3 4">DSM 19097</strain>
    </source>
</reference>
<dbReference type="EMBL" id="WKKF01000001">
    <property type="protein sequence ID" value="MRX53910.1"/>
    <property type="molecule type" value="Genomic_DNA"/>
</dbReference>
<dbReference type="RefSeq" id="WP_070877460.1">
    <property type="nucleotide sequence ID" value="NZ_CAJFZX010000006.1"/>
</dbReference>
<dbReference type="Gene3D" id="3.30.360.10">
    <property type="entry name" value="Dihydrodipicolinate Reductase, domain 2"/>
    <property type="match status" value="1"/>
</dbReference>
<dbReference type="GO" id="GO:0000166">
    <property type="term" value="F:nucleotide binding"/>
    <property type="evidence" value="ECO:0007669"/>
    <property type="project" value="InterPro"/>
</dbReference>
<gene>
    <name evidence="3" type="ORF">GJU41_07980</name>
</gene>
<dbReference type="Gene3D" id="3.40.50.720">
    <property type="entry name" value="NAD(P)-binding Rossmann-like Domain"/>
    <property type="match status" value="1"/>
</dbReference>
<evidence type="ECO:0000259" key="2">
    <source>
        <dbReference type="Pfam" id="PF22725"/>
    </source>
</evidence>
<dbReference type="Pfam" id="PF01408">
    <property type="entry name" value="GFO_IDH_MocA"/>
    <property type="match status" value="1"/>
</dbReference>
<dbReference type="InterPro" id="IPR000683">
    <property type="entry name" value="Gfo/Idh/MocA-like_OxRdtase_N"/>
</dbReference>
<dbReference type="PANTHER" id="PTHR43377:SF1">
    <property type="entry name" value="BILIVERDIN REDUCTASE A"/>
    <property type="match status" value="1"/>
</dbReference>
<feature type="domain" description="Gfo/Idh/MocA-like oxidoreductase N-terminal" evidence="1">
    <location>
        <begin position="4"/>
        <end position="123"/>
    </location>
</feature>
<dbReference type="PANTHER" id="PTHR43377">
    <property type="entry name" value="BILIVERDIN REDUCTASE A"/>
    <property type="match status" value="1"/>
</dbReference>